<sequence>MELVGSYPAKCVPIAVDEYGGYERVAWDYVHINSVSPYGTDKLLDVFAIDRSSGDIVWNYNGIYGGDFGAVPEEATFSWQYHTRVHDFGDNFIMFSNFGNHDYAGATGGNA</sequence>
<dbReference type="OrthoDB" id="5377172at2759"/>
<evidence type="ECO:0000313" key="2">
    <source>
        <dbReference type="Proteomes" id="UP000297452"/>
    </source>
</evidence>
<dbReference type="InterPro" id="IPR039535">
    <property type="entry name" value="ASST-like"/>
</dbReference>
<protein>
    <submittedName>
        <fullName evidence="1">Uncharacterized protein</fullName>
    </submittedName>
</protein>
<evidence type="ECO:0000313" key="1">
    <source>
        <dbReference type="EMBL" id="TGO55542.1"/>
    </source>
</evidence>
<gene>
    <name evidence="1" type="ORF">BOTNAR_0242g00080</name>
</gene>
<keyword evidence="2" id="KW-1185">Reference proteome</keyword>
<reference evidence="1 2" key="1">
    <citation type="submission" date="2017-12" db="EMBL/GenBank/DDBJ databases">
        <title>Comparative genomics of Botrytis spp.</title>
        <authorList>
            <person name="Valero-Jimenez C.A."/>
            <person name="Tapia P."/>
            <person name="Veloso J."/>
            <person name="Silva-Moreno E."/>
            <person name="Staats M."/>
            <person name="Valdes J.H."/>
            <person name="Van Kan J.A.L."/>
        </authorList>
    </citation>
    <scope>NUCLEOTIDE SEQUENCE [LARGE SCALE GENOMIC DNA]</scope>
    <source>
        <strain evidence="1 2">MUCL2120</strain>
    </source>
</reference>
<accession>A0A4Z1I7Y1</accession>
<dbReference type="Pfam" id="PF14269">
    <property type="entry name" value="Arylsulfotran_2"/>
    <property type="match status" value="1"/>
</dbReference>
<dbReference type="EMBL" id="PQXJ01000242">
    <property type="protein sequence ID" value="TGO55542.1"/>
    <property type="molecule type" value="Genomic_DNA"/>
</dbReference>
<name>A0A4Z1I7Y1_9HELO</name>
<dbReference type="STRING" id="278944.A0A4Z1I7Y1"/>
<dbReference type="Proteomes" id="UP000297452">
    <property type="component" value="Unassembled WGS sequence"/>
</dbReference>
<comment type="caution">
    <text evidence="1">The sequence shown here is derived from an EMBL/GenBank/DDBJ whole genome shotgun (WGS) entry which is preliminary data.</text>
</comment>
<dbReference type="AlphaFoldDB" id="A0A4Z1I7Y1"/>
<organism evidence="1 2">
    <name type="scientific">Botryotinia narcissicola</name>
    <dbReference type="NCBI Taxonomy" id="278944"/>
    <lineage>
        <taxon>Eukaryota</taxon>
        <taxon>Fungi</taxon>
        <taxon>Dikarya</taxon>
        <taxon>Ascomycota</taxon>
        <taxon>Pezizomycotina</taxon>
        <taxon>Leotiomycetes</taxon>
        <taxon>Helotiales</taxon>
        <taxon>Sclerotiniaceae</taxon>
        <taxon>Botryotinia</taxon>
    </lineage>
</organism>
<proteinExistence type="predicted"/>